<reference evidence="2 3" key="1">
    <citation type="submission" date="2020-08" db="EMBL/GenBank/DDBJ databases">
        <title>Genome public.</title>
        <authorList>
            <person name="Liu C."/>
            <person name="Sun Q."/>
        </authorList>
    </citation>
    <scope>NUCLEOTIDE SEQUENCE [LARGE SCALE GENOMIC DNA]</scope>
    <source>
        <strain evidence="2 3">BX10</strain>
    </source>
</reference>
<sequence>MKLIDLHVHSTASDGSFTPAEVTALAREAGLTAIALTDHDTVSGVGEALAAAGDFPLEVVPGVELSCLYKEKEIHILGLYIDHTDKAFLDFLDQAEIKRNSRNQLMLAAFQKDGFPITMEDLVMENPDTVVTRAHFARALVKKGCVSSVDQAFKKYLDPDRPYYRKREIITPAEAIQAIRNAGGFPVLAHPCLYRLGWMQTEELVRNLKELGLGGMECWHSSNYAEESSKLCRMADRYSLLPTGGSDFHGAAKPDIRIGSGRGNLQVPAEYLDALKLAMFLGQ</sequence>
<dbReference type="InterPro" id="IPR004013">
    <property type="entry name" value="PHP_dom"/>
</dbReference>
<organism evidence="2 3">
    <name type="scientific">Enterocloster hominis</name>
    <name type="common">ex Liu et al. 2021</name>
    <dbReference type="NCBI Taxonomy" id="2763663"/>
    <lineage>
        <taxon>Bacteria</taxon>
        <taxon>Bacillati</taxon>
        <taxon>Bacillota</taxon>
        <taxon>Clostridia</taxon>
        <taxon>Lachnospirales</taxon>
        <taxon>Lachnospiraceae</taxon>
        <taxon>Enterocloster</taxon>
    </lineage>
</organism>
<evidence type="ECO:0000313" key="2">
    <source>
        <dbReference type="EMBL" id="MBC8600099.1"/>
    </source>
</evidence>
<dbReference type="Proteomes" id="UP000647491">
    <property type="component" value="Unassembled WGS sequence"/>
</dbReference>
<dbReference type="SUPFAM" id="SSF89550">
    <property type="entry name" value="PHP domain-like"/>
    <property type="match status" value="1"/>
</dbReference>
<feature type="domain" description="Polymerase/histidinol phosphatase N-terminal" evidence="1">
    <location>
        <begin position="4"/>
        <end position="69"/>
    </location>
</feature>
<evidence type="ECO:0000259" key="1">
    <source>
        <dbReference type="SMART" id="SM00481"/>
    </source>
</evidence>
<comment type="caution">
    <text evidence="2">The sequence shown here is derived from an EMBL/GenBank/DDBJ whole genome shotgun (WGS) entry which is preliminary data.</text>
</comment>
<dbReference type="PANTHER" id="PTHR42924:SF3">
    <property type="entry name" value="POLYMERASE_HISTIDINOL PHOSPHATASE N-TERMINAL DOMAIN-CONTAINING PROTEIN"/>
    <property type="match status" value="1"/>
</dbReference>
<dbReference type="InterPro" id="IPR016195">
    <property type="entry name" value="Pol/histidinol_Pase-like"/>
</dbReference>
<keyword evidence="3" id="KW-1185">Reference proteome</keyword>
<dbReference type="CDD" id="cd07438">
    <property type="entry name" value="PHP_HisPPase_AMP"/>
    <property type="match status" value="1"/>
</dbReference>
<gene>
    <name evidence="2" type="ORF">H8708_12820</name>
</gene>
<protein>
    <submittedName>
        <fullName evidence="2">PHP domain-containing protein</fullName>
    </submittedName>
</protein>
<name>A0ABR7NVY7_9FIRM</name>
<dbReference type="EMBL" id="JACRTJ010000028">
    <property type="protein sequence ID" value="MBC8600099.1"/>
    <property type="molecule type" value="Genomic_DNA"/>
</dbReference>
<evidence type="ECO:0000313" key="3">
    <source>
        <dbReference type="Proteomes" id="UP000647491"/>
    </source>
</evidence>
<dbReference type="Gene3D" id="1.10.150.650">
    <property type="match status" value="1"/>
</dbReference>
<dbReference type="SMART" id="SM00481">
    <property type="entry name" value="POLIIIAc"/>
    <property type="match status" value="1"/>
</dbReference>
<dbReference type="PANTHER" id="PTHR42924">
    <property type="entry name" value="EXONUCLEASE"/>
    <property type="match status" value="1"/>
</dbReference>
<dbReference type="InterPro" id="IPR052018">
    <property type="entry name" value="PHP_domain"/>
</dbReference>
<dbReference type="InterPro" id="IPR003141">
    <property type="entry name" value="Pol/His_phosphatase_N"/>
</dbReference>
<dbReference type="RefSeq" id="WP_262428088.1">
    <property type="nucleotide sequence ID" value="NZ_JACRTJ010000028.1"/>
</dbReference>
<proteinExistence type="predicted"/>
<dbReference type="Gene3D" id="3.20.20.140">
    <property type="entry name" value="Metal-dependent hydrolases"/>
    <property type="match status" value="1"/>
</dbReference>
<dbReference type="Pfam" id="PF02811">
    <property type="entry name" value="PHP"/>
    <property type="match status" value="1"/>
</dbReference>
<accession>A0ABR7NVY7</accession>